<dbReference type="NCBIfam" id="NF041925">
    <property type="entry name" value="QatC"/>
    <property type="match status" value="1"/>
</dbReference>
<feature type="region of interest" description="Disordered" evidence="1">
    <location>
        <begin position="327"/>
        <end position="349"/>
    </location>
</feature>
<name>A0A443VSC4_RAOPL</name>
<dbReference type="Gene3D" id="3.40.50.620">
    <property type="entry name" value="HUPs"/>
    <property type="match status" value="1"/>
</dbReference>
<dbReference type="EMBL" id="QKOX01000003">
    <property type="protein sequence ID" value="RWT25124.1"/>
    <property type="molecule type" value="Genomic_DNA"/>
</dbReference>
<dbReference type="AlphaFoldDB" id="A0A443VSC4"/>
<comment type="caution">
    <text evidence="2">The sequence shown here is derived from an EMBL/GenBank/DDBJ whole genome shotgun (WGS) entry which is preliminary data.</text>
</comment>
<dbReference type="Proteomes" id="UP000288843">
    <property type="component" value="Unassembled WGS sequence"/>
</dbReference>
<dbReference type="InterPro" id="IPR049676">
    <property type="entry name" value="QatC"/>
</dbReference>
<proteinExistence type="predicted"/>
<organism evidence="2 3">
    <name type="scientific">Raoultella planticola</name>
    <name type="common">Klebsiella planticola</name>
    <dbReference type="NCBI Taxonomy" id="575"/>
    <lineage>
        <taxon>Bacteria</taxon>
        <taxon>Pseudomonadati</taxon>
        <taxon>Pseudomonadota</taxon>
        <taxon>Gammaproteobacteria</taxon>
        <taxon>Enterobacterales</taxon>
        <taxon>Enterobacteriaceae</taxon>
        <taxon>Klebsiella/Raoultella group</taxon>
        <taxon>Raoultella</taxon>
    </lineage>
</organism>
<dbReference type="InterPro" id="IPR014729">
    <property type="entry name" value="Rossmann-like_a/b/a_fold"/>
</dbReference>
<dbReference type="SUPFAM" id="SSF52402">
    <property type="entry name" value="Adenine nucleotide alpha hydrolases-like"/>
    <property type="match status" value="1"/>
</dbReference>
<dbReference type="RefSeq" id="WP_032693496.1">
    <property type="nucleotide sequence ID" value="NZ_QKOX01000003.1"/>
</dbReference>
<sequence length="457" mass="50337">MSHQTIVARLGSGDTAAPTLDRLHTLLTEINFLKDNGKLEFGLDKAIEGLGEYGLTPTDTSVDLALLAATVTAADTRISRRLNAQDFWTREIALHIPVADPALWGNQAELLSKLLNFLTGDRWSLHFRERPEVEGGLIKASTKPRSLNPTSVCLFSGGLDSFIGAIDLLSQGLTPLFVSHHWDSVTAKYQRNCSALLKARYSQAFGHVRAHVGFKRTTFLQETGEDTLRGRSFLFFSLAALAADSVGERMVINVPENGLISLNVPLDPLRVGALSTRTTHPFYMARFNELLTNLGINAVLHNPYAFKTKGEMALECRDQQFIRQHASNTMSCSSPQSRRYDPDPAERAPKHCGRCVPCLIRRASLHAAFRLDETPYRIPDLNAQTLDSRKAEGEHVRAFQLSLAKLATNPGRAKFDVHKPGPLSDHPGSIADYVGVYTRGMEEIGSLLNGVVSRPKS</sequence>
<evidence type="ECO:0000313" key="3">
    <source>
        <dbReference type="Proteomes" id="UP000288843"/>
    </source>
</evidence>
<feature type="compositionally biased region" description="Polar residues" evidence="1">
    <location>
        <begin position="327"/>
        <end position="337"/>
    </location>
</feature>
<protein>
    <recommendedName>
        <fullName evidence="4">7-cyano-7-deazaguanine synthase</fullName>
    </recommendedName>
</protein>
<gene>
    <name evidence="2" type="ORF">DN603_03195</name>
</gene>
<evidence type="ECO:0000313" key="2">
    <source>
        <dbReference type="EMBL" id="RWT25124.1"/>
    </source>
</evidence>
<evidence type="ECO:0000256" key="1">
    <source>
        <dbReference type="SAM" id="MobiDB-lite"/>
    </source>
</evidence>
<reference evidence="2 3" key="1">
    <citation type="submission" date="2018-06" db="EMBL/GenBank/DDBJ databases">
        <title>Carbapenemase-producing Enterobacteriaceae present in wastewater treatment plant effluent and nearby surface waters in the US.</title>
        <authorList>
            <person name="Mathys D.A."/>
            <person name="Mollenkopf D.F."/>
            <person name="Feicht S.M."/>
            <person name="Adams R.J."/>
            <person name="Albers A.L."/>
            <person name="Stuever D.M."/>
            <person name="Daniels J.B."/>
            <person name="Wittum T.E."/>
        </authorList>
    </citation>
    <scope>NUCLEOTIDE SEQUENCE [LARGE SCALE GENOMIC DNA]</scope>
    <source>
        <strain evidence="2 3">GEO_47_Down_B</strain>
    </source>
</reference>
<feature type="compositionally biased region" description="Basic and acidic residues" evidence="1">
    <location>
        <begin position="338"/>
        <end position="349"/>
    </location>
</feature>
<evidence type="ECO:0008006" key="4">
    <source>
        <dbReference type="Google" id="ProtNLM"/>
    </source>
</evidence>
<accession>A0A443VSC4</accession>